<feature type="binding site" evidence="3">
    <location>
        <position position="343"/>
    </location>
    <ligand>
        <name>Cu cation</name>
        <dbReference type="ChEBI" id="CHEBI:23378"/>
    </ligand>
</feature>
<accession>A0A9N7TK17</accession>
<keyword evidence="3" id="KW-0479">Metal-binding</keyword>
<evidence type="ECO:0000256" key="1">
    <source>
        <dbReference type="ARBA" id="ARBA00004434"/>
    </source>
</evidence>
<dbReference type="CDD" id="cd02968">
    <property type="entry name" value="SCO"/>
    <property type="match status" value="1"/>
</dbReference>
<feature type="region of interest" description="Disordered" evidence="5">
    <location>
        <begin position="1"/>
        <end position="208"/>
    </location>
</feature>
<feature type="compositionally biased region" description="Basic and acidic residues" evidence="5">
    <location>
        <begin position="8"/>
        <end position="115"/>
    </location>
</feature>
<dbReference type="Proteomes" id="UP001153269">
    <property type="component" value="Unassembled WGS sequence"/>
</dbReference>
<evidence type="ECO:0000256" key="5">
    <source>
        <dbReference type="SAM" id="MobiDB-lite"/>
    </source>
</evidence>
<gene>
    <name evidence="6" type="ORF">PLEPLA_LOCUS979</name>
</gene>
<name>A0A9N7TK17_PLEPL</name>
<dbReference type="Gene3D" id="3.40.30.10">
    <property type="entry name" value="Glutaredoxin"/>
    <property type="match status" value="1"/>
</dbReference>
<dbReference type="Pfam" id="PF02630">
    <property type="entry name" value="SCO1-SenC"/>
    <property type="match status" value="1"/>
</dbReference>
<keyword evidence="4" id="KW-1015">Disulfide bond</keyword>
<protein>
    <submittedName>
        <fullName evidence="6">Uncharacterized protein</fullName>
    </submittedName>
</protein>
<dbReference type="PANTHER" id="PTHR12151">
    <property type="entry name" value="ELECTRON TRANSPORT PROTIN SCO1/SENC FAMILY MEMBER"/>
    <property type="match status" value="1"/>
</dbReference>
<feature type="disulfide bond" description="Redox-active" evidence="4">
    <location>
        <begin position="343"/>
        <end position="347"/>
    </location>
</feature>
<organism evidence="6 7">
    <name type="scientific">Pleuronectes platessa</name>
    <name type="common">European plaice</name>
    <dbReference type="NCBI Taxonomy" id="8262"/>
    <lineage>
        <taxon>Eukaryota</taxon>
        <taxon>Metazoa</taxon>
        <taxon>Chordata</taxon>
        <taxon>Craniata</taxon>
        <taxon>Vertebrata</taxon>
        <taxon>Euteleostomi</taxon>
        <taxon>Actinopterygii</taxon>
        <taxon>Neopterygii</taxon>
        <taxon>Teleostei</taxon>
        <taxon>Neoteleostei</taxon>
        <taxon>Acanthomorphata</taxon>
        <taxon>Carangaria</taxon>
        <taxon>Pleuronectiformes</taxon>
        <taxon>Pleuronectoidei</taxon>
        <taxon>Pleuronectidae</taxon>
        <taxon>Pleuronectes</taxon>
    </lineage>
</organism>
<evidence type="ECO:0000256" key="2">
    <source>
        <dbReference type="ARBA" id="ARBA00010996"/>
    </source>
</evidence>
<comment type="similarity">
    <text evidence="2">Belongs to the SCO1/2 family.</text>
</comment>
<comment type="caution">
    <text evidence="6">The sequence shown here is derived from an EMBL/GenBank/DDBJ whole genome shotgun (WGS) entry which is preliminary data.</text>
</comment>
<feature type="compositionally biased region" description="Basic residues" evidence="5">
    <location>
        <begin position="188"/>
        <end position="197"/>
    </location>
</feature>
<feature type="binding site" evidence="3">
    <location>
        <position position="434"/>
    </location>
    <ligand>
        <name>Cu cation</name>
        <dbReference type="ChEBI" id="CHEBI:23378"/>
    </ligand>
</feature>
<proteinExistence type="inferred from homology"/>
<feature type="compositionally biased region" description="Basic and acidic residues" evidence="5">
    <location>
        <begin position="122"/>
        <end position="187"/>
    </location>
</feature>
<evidence type="ECO:0000256" key="3">
    <source>
        <dbReference type="PIRSR" id="PIRSR603782-1"/>
    </source>
</evidence>
<dbReference type="GO" id="GO:0005743">
    <property type="term" value="C:mitochondrial inner membrane"/>
    <property type="evidence" value="ECO:0007669"/>
    <property type="project" value="UniProtKB-SubCell"/>
</dbReference>
<dbReference type="InterPro" id="IPR003782">
    <property type="entry name" value="SCO1/SenC"/>
</dbReference>
<dbReference type="FunFam" id="3.40.30.10:FF:000013">
    <property type="entry name" value="Blast:Protein SCO1 homolog, mitochondrial"/>
    <property type="match status" value="1"/>
</dbReference>
<evidence type="ECO:0000313" key="6">
    <source>
        <dbReference type="EMBL" id="CAB1413279.1"/>
    </source>
</evidence>
<dbReference type="PANTHER" id="PTHR12151:SF2">
    <property type="entry name" value="PROTEIN SCO2 HOMOLOG, MITOCHONDRIAL"/>
    <property type="match status" value="1"/>
</dbReference>
<dbReference type="InterPro" id="IPR036249">
    <property type="entry name" value="Thioredoxin-like_sf"/>
</dbReference>
<dbReference type="EMBL" id="CADEAL010000048">
    <property type="protein sequence ID" value="CAB1413279.1"/>
    <property type="molecule type" value="Genomic_DNA"/>
</dbReference>
<reference evidence="6" key="1">
    <citation type="submission" date="2020-03" db="EMBL/GenBank/DDBJ databases">
        <authorList>
            <person name="Weist P."/>
        </authorList>
    </citation>
    <scope>NUCLEOTIDE SEQUENCE</scope>
</reference>
<evidence type="ECO:0000313" key="7">
    <source>
        <dbReference type="Proteomes" id="UP001153269"/>
    </source>
</evidence>
<evidence type="ECO:0000256" key="4">
    <source>
        <dbReference type="PIRSR" id="PIRSR603782-2"/>
    </source>
</evidence>
<feature type="binding site" evidence="3">
    <location>
        <position position="347"/>
    </location>
    <ligand>
        <name>Cu cation</name>
        <dbReference type="ChEBI" id="CHEBI:23378"/>
    </ligand>
</feature>
<dbReference type="SUPFAM" id="SSF52833">
    <property type="entry name" value="Thioredoxin-like"/>
    <property type="match status" value="1"/>
</dbReference>
<dbReference type="AlphaFoldDB" id="A0A9N7TK17"/>
<sequence>MRGGEEEERSRRRGEERKKRRGEEEQKGRRGAEGEKRRRGEEQKGRRGEEEERSRRRGEEKRRRRGGEEQKRRRGEEEERSRRRGEEKRRRRGGEEQKKRRGAEEEERRRGEEKRSRRRGKEQKGRRGEEEERSRRRGEEKKRRRGGEEQKKRRGAEEEEKRSRRRGEEQKGRRGEEEERSREERGEKKRRGERRRRGGEEQKKRSCHQSKWRHLVADLIKEGFLSNQLRRTEISFLRMQLRTGTGLKDRLLSAGGDSSVSAAKLKLRTRVLVTLLCGGGVLAACCYVYEEKQQRFRRQRIEQLRQVAVGQGNFSLLDHRGQRRTKQDFLGSWVLLYFGFTHCPDICPEELEKMCAVVSALDRDTSLPPVQPLFITVDPDRDDVAALDRYVKDFHPRLIGLTGTPEEVKHAGQDYRVYASPGPKDEDGDYIVDHTILIYLISPDGLFLDYYNRTKNEEQIGESVKNHVRNQVKLGGVR</sequence>
<keyword evidence="7" id="KW-1185">Reference proteome</keyword>
<dbReference type="GO" id="GO:0033617">
    <property type="term" value="P:mitochondrial respiratory chain complex IV assembly"/>
    <property type="evidence" value="ECO:0007669"/>
    <property type="project" value="TreeGrafter"/>
</dbReference>
<keyword evidence="3" id="KW-0186">Copper</keyword>
<comment type="subcellular location">
    <subcellularLocation>
        <location evidence="1">Mitochondrion inner membrane</location>
        <topology evidence="1">Single-pass membrane protein</topology>
    </subcellularLocation>
</comment>
<dbReference type="GO" id="GO:0046872">
    <property type="term" value="F:metal ion binding"/>
    <property type="evidence" value="ECO:0007669"/>
    <property type="project" value="UniProtKB-KW"/>
</dbReference>